<dbReference type="PANTHER" id="PTHR20933">
    <property type="entry name" value="F-BOX ONLY PROTEIN 33"/>
    <property type="match status" value="1"/>
</dbReference>
<dbReference type="AlphaFoldDB" id="A0A5E4Q2T0"/>
<keyword evidence="1" id="KW-0833">Ubl conjugation pathway</keyword>
<dbReference type="InterPro" id="IPR001810">
    <property type="entry name" value="F-box_dom"/>
</dbReference>
<feature type="non-terminal residue" evidence="3">
    <location>
        <position position="325"/>
    </location>
</feature>
<dbReference type="EMBL" id="FZQP02001337">
    <property type="protein sequence ID" value="VVC92522.1"/>
    <property type="molecule type" value="Genomic_DNA"/>
</dbReference>
<dbReference type="PANTHER" id="PTHR20933:SF4">
    <property type="entry name" value="F-BOX INVOLVED IN POLYQ PATHOGENESIS, ISOFORM A"/>
    <property type="match status" value="1"/>
</dbReference>
<dbReference type="SUPFAM" id="SSF52047">
    <property type="entry name" value="RNI-like"/>
    <property type="match status" value="1"/>
</dbReference>
<dbReference type="Proteomes" id="UP000324832">
    <property type="component" value="Unassembled WGS sequence"/>
</dbReference>
<dbReference type="InterPro" id="IPR006553">
    <property type="entry name" value="Leu-rich_rpt_Cys-con_subtyp"/>
</dbReference>
<dbReference type="InterPro" id="IPR036047">
    <property type="entry name" value="F-box-like_dom_sf"/>
</dbReference>
<protein>
    <recommendedName>
        <fullName evidence="2">F-box domain-containing protein</fullName>
    </recommendedName>
</protein>
<evidence type="ECO:0000256" key="1">
    <source>
        <dbReference type="ARBA" id="ARBA00022786"/>
    </source>
</evidence>
<dbReference type="InterPro" id="IPR032675">
    <property type="entry name" value="LRR_dom_sf"/>
</dbReference>
<dbReference type="SUPFAM" id="SSF81383">
    <property type="entry name" value="F-box domain"/>
    <property type="match status" value="1"/>
</dbReference>
<reference evidence="3 4" key="1">
    <citation type="submission" date="2017-07" db="EMBL/GenBank/DDBJ databases">
        <authorList>
            <person name="Talla V."/>
            <person name="Backstrom N."/>
        </authorList>
    </citation>
    <scope>NUCLEOTIDE SEQUENCE [LARGE SCALE GENOMIC DNA]</scope>
</reference>
<evidence type="ECO:0000259" key="2">
    <source>
        <dbReference type="PROSITE" id="PS50181"/>
    </source>
</evidence>
<evidence type="ECO:0000313" key="3">
    <source>
        <dbReference type="EMBL" id="VVC92522.1"/>
    </source>
</evidence>
<dbReference type="GO" id="GO:0031398">
    <property type="term" value="P:positive regulation of protein ubiquitination"/>
    <property type="evidence" value="ECO:0007669"/>
    <property type="project" value="TreeGrafter"/>
</dbReference>
<proteinExistence type="predicted"/>
<dbReference type="SMART" id="SM00367">
    <property type="entry name" value="LRR_CC"/>
    <property type="match status" value="2"/>
</dbReference>
<dbReference type="SMART" id="SM00256">
    <property type="entry name" value="FBOX"/>
    <property type="match status" value="1"/>
</dbReference>
<organism evidence="3 4">
    <name type="scientific">Leptidea sinapis</name>
    <dbReference type="NCBI Taxonomy" id="189913"/>
    <lineage>
        <taxon>Eukaryota</taxon>
        <taxon>Metazoa</taxon>
        <taxon>Ecdysozoa</taxon>
        <taxon>Arthropoda</taxon>
        <taxon>Hexapoda</taxon>
        <taxon>Insecta</taxon>
        <taxon>Pterygota</taxon>
        <taxon>Neoptera</taxon>
        <taxon>Endopterygota</taxon>
        <taxon>Lepidoptera</taxon>
        <taxon>Glossata</taxon>
        <taxon>Ditrysia</taxon>
        <taxon>Papilionoidea</taxon>
        <taxon>Pieridae</taxon>
        <taxon>Dismorphiinae</taxon>
        <taxon>Leptidea</taxon>
    </lineage>
</organism>
<gene>
    <name evidence="3" type="ORF">LSINAPIS_LOCUS4953</name>
</gene>
<dbReference type="Pfam" id="PF12937">
    <property type="entry name" value="F-box-like"/>
    <property type="match status" value="1"/>
</dbReference>
<accession>A0A5E4Q2T0</accession>
<dbReference type="Gene3D" id="3.80.10.10">
    <property type="entry name" value="Ribonuclease Inhibitor"/>
    <property type="match status" value="1"/>
</dbReference>
<feature type="domain" description="F-box" evidence="2">
    <location>
        <begin position="8"/>
        <end position="54"/>
    </location>
</feature>
<dbReference type="Gene3D" id="1.20.1280.50">
    <property type="match status" value="1"/>
</dbReference>
<name>A0A5E4Q2T0_9NEOP</name>
<evidence type="ECO:0000313" key="4">
    <source>
        <dbReference type="Proteomes" id="UP000324832"/>
    </source>
</evidence>
<sequence>MDIYEEYSWKFNNLPDELIISIFKYLSIDDLLTCKCVCVKWRKLSLDPMLWRRLLIVYSGKPGQSEVNEKSLRIIKLHPNLVYCLKIQYEYNYSIIQSMMAKCKNIISFEVVVCRIKEKFKDDIKKWPHLKKLNLKNTMPFEAITWTISFDHFKELKYIALAEFGLNSSNCETLLDCTCLTHINIEKIKDLELDFIKKLIDMKQSKLETLHIYGGSSVDDSCLQDLTKCPKLKDLAILRCENLTNRGLIHLANLNHIERLQIWNNNNFTEIMLLKTLQSPNLITLKSLSMSRIKHISPAAIDTISEHYKNLKFLALYQCPREKTW</sequence>
<dbReference type="PROSITE" id="PS50181">
    <property type="entry name" value="FBOX"/>
    <property type="match status" value="1"/>
</dbReference>
<keyword evidence="4" id="KW-1185">Reference proteome</keyword>